<dbReference type="EMBL" id="MU150268">
    <property type="protein sequence ID" value="KAF9462851.1"/>
    <property type="molecule type" value="Genomic_DNA"/>
</dbReference>
<comment type="caution">
    <text evidence="1">The sequence shown here is derived from an EMBL/GenBank/DDBJ whole genome shotgun (WGS) entry which is preliminary data.</text>
</comment>
<dbReference type="Proteomes" id="UP000807353">
    <property type="component" value="Unassembled WGS sequence"/>
</dbReference>
<sequence length="310" mass="34588">MPETYNLRSRYTSTLEPKIKEPFSAHSHKVRSLTCNIFLWNSINWLPFNDLKSCEINIEPDVAQRSTANQIANAVYAPSLRSLYVSVCMPPYNTLQIIPGFPWAQLRDLTIHGIEPLVDILNLLVQCPSLGVFAIHSRIADPGDISTPTTPVYLPHLESLSFDLASAVSVRILSLLQLPSLSFFCFNMLPSVDEILLPYFSNFIHFVAGTLRCFEVSDISSIVTSVKEVEDKIISILSPITHLILHKGHSFSRSALLGIRNGSLLPNLKHGEFTLTSASKAHMLVDMLSARRGYGLKKVVIPLMSRGRFK</sequence>
<keyword evidence="2" id="KW-1185">Reference proteome</keyword>
<accession>A0A9P5Y6Z8</accession>
<gene>
    <name evidence="1" type="ORF">BDZ94DRAFT_1309372</name>
</gene>
<organism evidence="1 2">
    <name type="scientific">Collybia nuda</name>
    <dbReference type="NCBI Taxonomy" id="64659"/>
    <lineage>
        <taxon>Eukaryota</taxon>
        <taxon>Fungi</taxon>
        <taxon>Dikarya</taxon>
        <taxon>Basidiomycota</taxon>
        <taxon>Agaricomycotina</taxon>
        <taxon>Agaricomycetes</taxon>
        <taxon>Agaricomycetidae</taxon>
        <taxon>Agaricales</taxon>
        <taxon>Tricholomatineae</taxon>
        <taxon>Clitocybaceae</taxon>
        <taxon>Collybia</taxon>
    </lineage>
</organism>
<reference evidence="1" key="1">
    <citation type="submission" date="2020-11" db="EMBL/GenBank/DDBJ databases">
        <authorList>
            <consortium name="DOE Joint Genome Institute"/>
            <person name="Ahrendt S."/>
            <person name="Riley R."/>
            <person name="Andreopoulos W."/>
            <person name="Labutti K."/>
            <person name="Pangilinan J."/>
            <person name="Ruiz-Duenas F.J."/>
            <person name="Barrasa J.M."/>
            <person name="Sanchez-Garcia M."/>
            <person name="Camarero S."/>
            <person name="Miyauchi S."/>
            <person name="Serrano A."/>
            <person name="Linde D."/>
            <person name="Babiker R."/>
            <person name="Drula E."/>
            <person name="Ayuso-Fernandez I."/>
            <person name="Pacheco R."/>
            <person name="Padilla G."/>
            <person name="Ferreira P."/>
            <person name="Barriuso J."/>
            <person name="Kellner H."/>
            <person name="Castanera R."/>
            <person name="Alfaro M."/>
            <person name="Ramirez L."/>
            <person name="Pisabarro A.G."/>
            <person name="Kuo A."/>
            <person name="Tritt A."/>
            <person name="Lipzen A."/>
            <person name="He G."/>
            <person name="Yan M."/>
            <person name="Ng V."/>
            <person name="Cullen D."/>
            <person name="Martin F."/>
            <person name="Rosso M.-N."/>
            <person name="Henrissat B."/>
            <person name="Hibbett D."/>
            <person name="Martinez A.T."/>
            <person name="Grigoriev I.V."/>
        </authorList>
    </citation>
    <scope>NUCLEOTIDE SEQUENCE</scope>
    <source>
        <strain evidence="1">CBS 247.69</strain>
    </source>
</reference>
<name>A0A9P5Y6Z8_9AGAR</name>
<protein>
    <submittedName>
        <fullName evidence="1">Uncharacterized protein</fullName>
    </submittedName>
</protein>
<dbReference type="AlphaFoldDB" id="A0A9P5Y6Z8"/>
<proteinExistence type="predicted"/>
<evidence type="ECO:0000313" key="1">
    <source>
        <dbReference type="EMBL" id="KAF9462851.1"/>
    </source>
</evidence>
<evidence type="ECO:0000313" key="2">
    <source>
        <dbReference type="Proteomes" id="UP000807353"/>
    </source>
</evidence>